<name>A0AAD9R3G9_ACRCE</name>
<dbReference type="AlphaFoldDB" id="A0AAD9R3G9"/>
<dbReference type="EMBL" id="JARQWQ010000004">
    <property type="protein sequence ID" value="KAK2572424.1"/>
    <property type="molecule type" value="Genomic_DNA"/>
</dbReference>
<feature type="compositionally biased region" description="Polar residues" evidence="1">
    <location>
        <begin position="283"/>
        <end position="295"/>
    </location>
</feature>
<gene>
    <name evidence="3" type="ORF">P5673_002665</name>
</gene>
<accession>A0AAD9R3G9</accession>
<evidence type="ECO:0000313" key="3">
    <source>
        <dbReference type="EMBL" id="KAK2572424.1"/>
    </source>
</evidence>
<evidence type="ECO:0000256" key="2">
    <source>
        <dbReference type="SAM" id="Phobius"/>
    </source>
</evidence>
<reference evidence="3" key="2">
    <citation type="journal article" date="2023" name="Science">
        <title>Genomic signatures of disease resistance in endangered staghorn corals.</title>
        <authorList>
            <person name="Vollmer S.V."/>
            <person name="Selwyn J.D."/>
            <person name="Despard B.A."/>
            <person name="Roesel C.L."/>
        </authorList>
    </citation>
    <scope>NUCLEOTIDE SEQUENCE</scope>
    <source>
        <strain evidence="3">K2</strain>
    </source>
</reference>
<comment type="caution">
    <text evidence="3">The sequence shown here is derived from an EMBL/GenBank/DDBJ whole genome shotgun (WGS) entry which is preliminary data.</text>
</comment>
<sequence length="373" mass="41731">MWNPSSWFSLQEEIIKMNLVTFTLFFGLMVAVGAQSLETTSLTACVNDSISLPGNGPSRLVKQSWWKARYQDSSWIDIGHCVKTKGCITSTKVLPDFTRVWIGSNESLIVERSADQRNSTAQFQFLVEDNLKRRHIFKVNFTVYCIWTELSGNLNLSQVVLGLYPTKHLVELYLFDANGTQFAAIHSDKGTSLQITNESHPMTAYWNRLRIERDSLIFLEINEADNGTKIIVQALLNSEKTSTRLESLSSKTIQIFVFYSAEPTGSPRASASLSSKDIDDPPSLSSTPKLNGQKTKTSSGLAWYEQAWGIVLFSLVAVIIIIIVILIILLIKMKRRSSGSSSLVVPPQIAMSPSISTQHSYPQVNKTESVRRR</sequence>
<keyword evidence="2" id="KW-1133">Transmembrane helix</keyword>
<evidence type="ECO:0000313" key="4">
    <source>
        <dbReference type="Proteomes" id="UP001249851"/>
    </source>
</evidence>
<evidence type="ECO:0000256" key="1">
    <source>
        <dbReference type="SAM" id="MobiDB-lite"/>
    </source>
</evidence>
<dbReference type="Proteomes" id="UP001249851">
    <property type="component" value="Unassembled WGS sequence"/>
</dbReference>
<keyword evidence="4" id="KW-1185">Reference proteome</keyword>
<proteinExistence type="predicted"/>
<keyword evidence="2" id="KW-0472">Membrane</keyword>
<keyword evidence="2" id="KW-0812">Transmembrane</keyword>
<organism evidence="3 4">
    <name type="scientific">Acropora cervicornis</name>
    <name type="common">Staghorn coral</name>
    <dbReference type="NCBI Taxonomy" id="6130"/>
    <lineage>
        <taxon>Eukaryota</taxon>
        <taxon>Metazoa</taxon>
        <taxon>Cnidaria</taxon>
        <taxon>Anthozoa</taxon>
        <taxon>Hexacorallia</taxon>
        <taxon>Scleractinia</taxon>
        <taxon>Astrocoeniina</taxon>
        <taxon>Acroporidae</taxon>
        <taxon>Acropora</taxon>
    </lineage>
</organism>
<reference evidence="3" key="1">
    <citation type="journal article" date="2023" name="G3 (Bethesda)">
        <title>Whole genome assembly and annotation of the endangered Caribbean coral Acropora cervicornis.</title>
        <authorList>
            <person name="Selwyn J.D."/>
            <person name="Vollmer S.V."/>
        </authorList>
    </citation>
    <scope>NUCLEOTIDE SEQUENCE</scope>
    <source>
        <strain evidence="3">K2</strain>
    </source>
</reference>
<feature type="transmembrane region" description="Helical" evidence="2">
    <location>
        <begin position="307"/>
        <end position="331"/>
    </location>
</feature>
<protein>
    <submittedName>
        <fullName evidence="3">Uncharacterized protein</fullName>
    </submittedName>
</protein>
<feature type="region of interest" description="Disordered" evidence="1">
    <location>
        <begin position="264"/>
        <end position="295"/>
    </location>
</feature>